<evidence type="ECO:0000313" key="1">
    <source>
        <dbReference type="EMBL" id="JAA92194.1"/>
    </source>
</evidence>
<proteinExistence type="predicted"/>
<reference evidence="1" key="2">
    <citation type="submission" date="2013-05" db="EMBL/GenBank/DDBJ databases">
        <authorList>
            <person name="Carter J.-M."/>
            <person name="Baker S.C."/>
            <person name="Pink R."/>
            <person name="Carter D.R.F."/>
            <person name="Collins A."/>
            <person name="Tomlin J."/>
            <person name="Gibbs M."/>
            <person name="Breuker C.J."/>
        </authorList>
    </citation>
    <scope>NUCLEOTIDE SEQUENCE</scope>
    <source>
        <tissue evidence="1">Ovary</tissue>
    </source>
</reference>
<name>S4PLX8_9NEOP</name>
<accession>S4PLX8</accession>
<dbReference type="AlphaFoldDB" id="S4PLX8"/>
<feature type="non-terminal residue" evidence="1">
    <location>
        <position position="111"/>
    </location>
</feature>
<organism evidence="1">
    <name type="scientific">Pararge aegeria</name>
    <name type="common">speckled wood butterfly</name>
    <dbReference type="NCBI Taxonomy" id="116150"/>
    <lineage>
        <taxon>Eukaryota</taxon>
        <taxon>Metazoa</taxon>
        <taxon>Ecdysozoa</taxon>
        <taxon>Arthropoda</taxon>
        <taxon>Hexapoda</taxon>
        <taxon>Insecta</taxon>
        <taxon>Pterygota</taxon>
        <taxon>Neoptera</taxon>
        <taxon>Endopterygota</taxon>
        <taxon>Lepidoptera</taxon>
        <taxon>Glossata</taxon>
        <taxon>Ditrysia</taxon>
        <taxon>Papilionoidea</taxon>
        <taxon>Nymphalidae</taxon>
        <taxon>Satyrinae</taxon>
        <taxon>Satyrini</taxon>
        <taxon>Parargina</taxon>
        <taxon>Pararge</taxon>
    </lineage>
</organism>
<dbReference type="EMBL" id="GAIX01000366">
    <property type="protein sequence ID" value="JAA92194.1"/>
    <property type="molecule type" value="Transcribed_RNA"/>
</dbReference>
<protein>
    <submittedName>
        <fullName evidence="1">Uncharacterized protein</fullName>
    </submittedName>
</protein>
<reference evidence="1" key="1">
    <citation type="journal article" date="2013" name="BMC Genomics">
        <title>Unscrambling butterfly oogenesis.</title>
        <authorList>
            <person name="Carter J.M."/>
            <person name="Baker S.C."/>
            <person name="Pink R."/>
            <person name="Carter D.R."/>
            <person name="Collins A."/>
            <person name="Tomlin J."/>
            <person name="Gibbs M."/>
            <person name="Breuker C.J."/>
        </authorList>
    </citation>
    <scope>NUCLEOTIDE SEQUENCE</scope>
    <source>
        <tissue evidence="1">Ovary</tissue>
    </source>
</reference>
<sequence length="111" mass="11438">MAMSVRPMRRPRRASDDASLLLRSGGLLGGGFRLGRRLLRFGRFGLLRRRLSGLFRLGDGALRFGRGGGGGGLLCGGLLPLCGGGGFLVPGGGGRGLGLRGRRRCRGGGCG</sequence>